<dbReference type="EMBL" id="JASBWR010000009">
    <property type="protein sequence ID" value="KAJ9111136.1"/>
    <property type="molecule type" value="Genomic_DNA"/>
</dbReference>
<evidence type="ECO:0000313" key="1">
    <source>
        <dbReference type="EMBL" id="KAJ9111136.1"/>
    </source>
</evidence>
<comment type="caution">
    <text evidence="1">The sequence shown here is derived from an EMBL/GenBank/DDBJ whole genome shotgun (WGS) entry which is preliminary data.</text>
</comment>
<keyword evidence="2" id="KW-1185">Reference proteome</keyword>
<sequence>MTILPILLLILLIKTPSICHAGFAAKHILKPAVTSGGQLTSLKYTNVGGSGSYQRVTGMLEDDGLSCSKPKDFCIKSPVTVSGPLSPFDSDLTLVFSGPTKIYNIAVYQPPGSSNTANWARVSRFKAGKPNPKNLVFMNNQGGKIGSKSGTWGPCGGSSQSYASGDFAGNVSTPNQEVFTGDVPPGLEVNIMTSTKCTSSSNCPGYYRGTAHAGWSGSKLFVIEFSMPDAHDIAMKPPAIWILNGEVVRAAQYGCNCRGMGGKGGCGELDILENLKDAPYNGISELYRQVPINRPGKLDG</sequence>
<accession>A0ACC2WJ70</accession>
<dbReference type="Proteomes" id="UP001241377">
    <property type="component" value="Unassembled WGS sequence"/>
</dbReference>
<proteinExistence type="predicted"/>
<protein>
    <submittedName>
        <fullName evidence="1">Uncharacterized protein</fullName>
    </submittedName>
</protein>
<reference evidence="1" key="1">
    <citation type="submission" date="2023-04" db="EMBL/GenBank/DDBJ databases">
        <title>Draft Genome sequencing of Naganishia species isolated from polar environments using Oxford Nanopore Technology.</title>
        <authorList>
            <person name="Leo P."/>
            <person name="Venkateswaran K."/>
        </authorList>
    </citation>
    <scope>NUCLEOTIDE SEQUENCE</scope>
    <source>
        <strain evidence="1">MNA-CCFEE 5261</strain>
    </source>
</reference>
<gene>
    <name evidence="1" type="ORF">QFC19_001335</name>
</gene>
<evidence type="ECO:0000313" key="2">
    <source>
        <dbReference type="Proteomes" id="UP001241377"/>
    </source>
</evidence>
<organism evidence="1 2">
    <name type="scientific">Naganishia cerealis</name>
    <dbReference type="NCBI Taxonomy" id="610337"/>
    <lineage>
        <taxon>Eukaryota</taxon>
        <taxon>Fungi</taxon>
        <taxon>Dikarya</taxon>
        <taxon>Basidiomycota</taxon>
        <taxon>Agaricomycotina</taxon>
        <taxon>Tremellomycetes</taxon>
        <taxon>Filobasidiales</taxon>
        <taxon>Filobasidiaceae</taxon>
        <taxon>Naganishia</taxon>
    </lineage>
</organism>
<name>A0ACC2WJ70_9TREE</name>